<organism evidence="2">
    <name type="scientific">marine sediment metagenome</name>
    <dbReference type="NCBI Taxonomy" id="412755"/>
    <lineage>
        <taxon>unclassified sequences</taxon>
        <taxon>metagenomes</taxon>
        <taxon>ecological metagenomes</taxon>
    </lineage>
</organism>
<proteinExistence type="predicted"/>
<evidence type="ECO:0000256" key="1">
    <source>
        <dbReference type="SAM" id="Phobius"/>
    </source>
</evidence>
<keyword evidence="1" id="KW-0812">Transmembrane</keyword>
<gene>
    <name evidence="2" type="ORF">S01H4_51431</name>
</gene>
<name>X1D2P6_9ZZZZ</name>
<dbReference type="AlphaFoldDB" id="X1D2P6"/>
<reference evidence="2" key="1">
    <citation type="journal article" date="2014" name="Front. Microbiol.">
        <title>High frequency of phylogenetically diverse reductive dehalogenase-homologous genes in deep subseafloor sedimentary metagenomes.</title>
        <authorList>
            <person name="Kawai M."/>
            <person name="Futagami T."/>
            <person name="Toyoda A."/>
            <person name="Takaki Y."/>
            <person name="Nishi S."/>
            <person name="Hori S."/>
            <person name="Arai W."/>
            <person name="Tsubouchi T."/>
            <person name="Morono Y."/>
            <person name="Uchiyama I."/>
            <person name="Ito T."/>
            <person name="Fujiyama A."/>
            <person name="Inagaki F."/>
            <person name="Takami H."/>
        </authorList>
    </citation>
    <scope>NUCLEOTIDE SEQUENCE</scope>
    <source>
        <strain evidence="2">Expedition CK06-06</strain>
    </source>
</reference>
<sequence length="202" mass="20872">MSVDLSNQIRDYAAAVDADQEPMRLAEITDSRLGSDPVRPIGVRTRMAGPRQRRAWGVVAGAAAVVLVLVGSVALVGRSNEPRTSVAGTVAPTTLIESTPITSAESDLPDVSVCGVAATWSRVCDDAAGFGGAAMWSIASGGPGLVAAGGEYGYSDELGFWTPEDIQPLLERGGDGDAVAWTSRDGASWTRVPHDEAVFGGD</sequence>
<protein>
    <submittedName>
        <fullName evidence="2">Uncharacterized protein</fullName>
    </submittedName>
</protein>
<evidence type="ECO:0000313" key="2">
    <source>
        <dbReference type="EMBL" id="GAG99392.1"/>
    </source>
</evidence>
<feature type="transmembrane region" description="Helical" evidence="1">
    <location>
        <begin position="55"/>
        <end position="76"/>
    </location>
</feature>
<accession>X1D2P6</accession>
<keyword evidence="1" id="KW-0472">Membrane</keyword>
<feature type="non-terminal residue" evidence="2">
    <location>
        <position position="202"/>
    </location>
</feature>
<dbReference type="EMBL" id="BART01029284">
    <property type="protein sequence ID" value="GAG99392.1"/>
    <property type="molecule type" value="Genomic_DNA"/>
</dbReference>
<keyword evidence="1" id="KW-1133">Transmembrane helix</keyword>
<comment type="caution">
    <text evidence="2">The sequence shown here is derived from an EMBL/GenBank/DDBJ whole genome shotgun (WGS) entry which is preliminary data.</text>
</comment>